<organism evidence="2 3">
    <name type="scientific">Plakobranchus ocellatus</name>
    <dbReference type="NCBI Taxonomy" id="259542"/>
    <lineage>
        <taxon>Eukaryota</taxon>
        <taxon>Metazoa</taxon>
        <taxon>Spiralia</taxon>
        <taxon>Lophotrochozoa</taxon>
        <taxon>Mollusca</taxon>
        <taxon>Gastropoda</taxon>
        <taxon>Heterobranchia</taxon>
        <taxon>Euthyneura</taxon>
        <taxon>Panpulmonata</taxon>
        <taxon>Sacoglossa</taxon>
        <taxon>Placobranchoidea</taxon>
        <taxon>Plakobranchidae</taxon>
        <taxon>Plakobranchus</taxon>
    </lineage>
</organism>
<reference evidence="2 3" key="1">
    <citation type="journal article" date="2021" name="Elife">
        <title>Chloroplast acquisition without the gene transfer in kleptoplastic sea slugs, Plakobranchus ocellatus.</title>
        <authorList>
            <person name="Maeda T."/>
            <person name="Takahashi S."/>
            <person name="Yoshida T."/>
            <person name="Shimamura S."/>
            <person name="Takaki Y."/>
            <person name="Nagai Y."/>
            <person name="Toyoda A."/>
            <person name="Suzuki Y."/>
            <person name="Arimoto A."/>
            <person name="Ishii H."/>
            <person name="Satoh N."/>
            <person name="Nishiyama T."/>
            <person name="Hasebe M."/>
            <person name="Maruyama T."/>
            <person name="Minagawa J."/>
            <person name="Obokata J."/>
            <person name="Shigenobu S."/>
        </authorList>
    </citation>
    <scope>NUCLEOTIDE SEQUENCE [LARGE SCALE GENOMIC DNA]</scope>
</reference>
<keyword evidence="3" id="KW-1185">Reference proteome</keyword>
<evidence type="ECO:0000313" key="2">
    <source>
        <dbReference type="EMBL" id="GFO46602.1"/>
    </source>
</evidence>
<dbReference type="AlphaFoldDB" id="A0AAV4DQQ6"/>
<name>A0AAV4DQQ6_9GAST</name>
<feature type="region of interest" description="Disordered" evidence="1">
    <location>
        <begin position="73"/>
        <end position="104"/>
    </location>
</feature>
<accession>A0AAV4DQQ6</accession>
<sequence length="127" mass="14483">MRGAQSAREGMRREGHNQMQVNAYVEINPEPVNQYVMPDGMVQAEAPGQRQHEEINSRPVNEYEVPAALVREESMRPKVQQPYANYTQSQQETNDTKDNSYLNLGFDPGKEKCVYVNTAGHDTNRVK</sequence>
<protein>
    <recommendedName>
        <fullName evidence="4">Zasp-like motif domain-containing protein</fullName>
    </recommendedName>
</protein>
<evidence type="ECO:0000313" key="3">
    <source>
        <dbReference type="Proteomes" id="UP000735302"/>
    </source>
</evidence>
<evidence type="ECO:0008006" key="4">
    <source>
        <dbReference type="Google" id="ProtNLM"/>
    </source>
</evidence>
<gene>
    <name evidence="2" type="ORF">PoB_007310700</name>
</gene>
<dbReference type="Proteomes" id="UP000735302">
    <property type="component" value="Unassembled WGS sequence"/>
</dbReference>
<proteinExistence type="predicted"/>
<evidence type="ECO:0000256" key="1">
    <source>
        <dbReference type="SAM" id="MobiDB-lite"/>
    </source>
</evidence>
<comment type="caution">
    <text evidence="2">The sequence shown here is derived from an EMBL/GenBank/DDBJ whole genome shotgun (WGS) entry which is preliminary data.</text>
</comment>
<dbReference type="EMBL" id="BLXT01008200">
    <property type="protein sequence ID" value="GFO46602.1"/>
    <property type="molecule type" value="Genomic_DNA"/>
</dbReference>
<feature type="compositionally biased region" description="Polar residues" evidence="1">
    <location>
        <begin position="82"/>
        <end position="93"/>
    </location>
</feature>